<dbReference type="RefSeq" id="WP_064564381.1">
    <property type="nucleotide sequence ID" value="NZ_CP014007.2"/>
</dbReference>
<organism evidence="3 5">
    <name type="scientific">Kosakonia oryzae</name>
    <dbReference type="NCBI Taxonomy" id="497725"/>
    <lineage>
        <taxon>Bacteria</taxon>
        <taxon>Pseudomonadati</taxon>
        <taxon>Pseudomonadota</taxon>
        <taxon>Gammaproteobacteria</taxon>
        <taxon>Enterobacterales</taxon>
        <taxon>Enterobacteriaceae</taxon>
        <taxon>Kosakonia</taxon>
    </lineage>
</organism>
<dbReference type="KEGG" id="kor:AWR26_06195"/>
<evidence type="ECO:0000313" key="2">
    <source>
        <dbReference type="EMBL" id="ANI81764.1"/>
    </source>
</evidence>
<dbReference type="Proteomes" id="UP000182314">
    <property type="component" value="Unassembled WGS sequence"/>
</dbReference>
<keyword evidence="1" id="KW-0812">Transmembrane</keyword>
<dbReference type="EMBL" id="CP014007">
    <property type="protein sequence ID" value="ANI81764.1"/>
    <property type="molecule type" value="Genomic_DNA"/>
</dbReference>
<evidence type="ECO:0000313" key="5">
    <source>
        <dbReference type="Proteomes" id="UP000182314"/>
    </source>
</evidence>
<dbReference type="Proteomes" id="UP000078227">
    <property type="component" value="Chromosome"/>
</dbReference>
<sequence length="194" mass="22468">MNFFSQYGKEITSILVPLITFLLNNFFKGSAKVSVGELHQFSFLIEEPILNEQGEVVKPKQVINTRAYIILNEGREAAKNFELIFNFKSDMHLNIWPVRPYSESYDPNGRYVLTFGYVAPKENFRCEVLSINSELPELLISRSEQGVSRLIVLYPQKVLNKYFIKFIQCCIFLGMASFVYIFILLLQWLVTKTG</sequence>
<evidence type="ECO:0000313" key="4">
    <source>
        <dbReference type="Proteomes" id="UP000078227"/>
    </source>
</evidence>
<keyword evidence="1" id="KW-0472">Membrane</keyword>
<gene>
    <name evidence="2" type="ORF">AWR26_06195</name>
    <name evidence="3" type="ORF">SAMN05216286_3063</name>
</gene>
<accession>A0AA94KQQ3</accession>
<dbReference type="AlphaFoldDB" id="A0AA94KQQ3"/>
<proteinExistence type="predicted"/>
<dbReference type="EMBL" id="FOKO01000004">
    <property type="protein sequence ID" value="SFC74459.1"/>
    <property type="molecule type" value="Genomic_DNA"/>
</dbReference>
<protein>
    <submittedName>
        <fullName evidence="3">Uncharacterized protein</fullName>
    </submittedName>
</protein>
<keyword evidence="1" id="KW-1133">Transmembrane helix</keyword>
<evidence type="ECO:0000256" key="1">
    <source>
        <dbReference type="SAM" id="Phobius"/>
    </source>
</evidence>
<name>A0AA94KQQ3_9ENTR</name>
<evidence type="ECO:0000313" key="3">
    <source>
        <dbReference type="EMBL" id="SFC74459.1"/>
    </source>
</evidence>
<feature type="transmembrane region" description="Helical" evidence="1">
    <location>
        <begin position="166"/>
        <end position="190"/>
    </location>
</feature>
<reference evidence="3 5" key="1">
    <citation type="submission" date="2016-10" db="EMBL/GenBank/DDBJ databases">
        <authorList>
            <person name="Varghese N."/>
            <person name="Submissions S."/>
        </authorList>
    </citation>
    <scope>NUCLEOTIDE SEQUENCE [LARGE SCALE GENOMIC DNA]</scope>
    <source>
        <strain evidence="3 5">CGMCC 1.7012</strain>
    </source>
</reference>
<reference evidence="2 4" key="2">
    <citation type="submission" date="2021-03" db="EMBL/GenBank/DDBJ databases">
        <authorList>
            <person name="Li Y."/>
            <person name="Li S."/>
            <person name="Chen M."/>
            <person name="Peng G."/>
            <person name="Tan Z."/>
            <person name="An Q."/>
        </authorList>
    </citation>
    <scope>NUCLEOTIDE SEQUENCE [LARGE SCALE GENOMIC DNA]</scope>
    <source>
        <strain evidence="2 4">Ola 51</strain>
    </source>
</reference>
<keyword evidence="4" id="KW-1185">Reference proteome</keyword>